<reference evidence="1" key="1">
    <citation type="journal article" date="2022" name="Nat. Microbiol.">
        <title>Unique mobile elements and scalable gene flow at the prokaryote-eukaryote boundary revealed by circularized Asgard archaea genomes.</title>
        <authorList>
            <person name="Wu F."/>
            <person name="Speth D.R."/>
            <person name="Philosof A."/>
            <person name="Cremiere A."/>
            <person name="Narayanan A."/>
            <person name="Barco R.A."/>
            <person name="Connon S.A."/>
            <person name="Amend J.P."/>
            <person name="Antoshechkin I.A."/>
            <person name="Orphan V.J."/>
        </authorList>
    </citation>
    <scope>NUCLEOTIDE SEQUENCE</scope>
    <source>
        <strain evidence="1">PM71</strain>
    </source>
</reference>
<gene>
    <name evidence="1" type="ORF">K9W45_11460</name>
</gene>
<accession>A0A9Y1BKE1</accession>
<protein>
    <submittedName>
        <fullName evidence="1">Uncharacterized protein</fullName>
    </submittedName>
</protein>
<name>A0A9Y1BKE1_9ARCH</name>
<organism evidence="1">
    <name type="scientific">Candidatus Heimdallarchaeum aukensis</name>
    <dbReference type="NCBI Taxonomy" id="2876573"/>
    <lineage>
        <taxon>Archaea</taxon>
        <taxon>Promethearchaeati</taxon>
        <taxon>Candidatus Heimdallarchaeota</taxon>
        <taxon>Candidatus Heimdallarchaeia (ex Rinke et al. 2021) (nom. nud.)</taxon>
        <taxon>Candidatus Heimdallarchaeales</taxon>
        <taxon>Candidatus Heimdallarchaeaceae</taxon>
        <taxon>Candidatus Heimdallarchaeum</taxon>
    </lineage>
</organism>
<sequence>MSFDIKSILEHSDIQEQKKTLKNINQYFYTNYKGIGKIKVFDQEFEYFSDFHKFWEKNHKKILNPTIQEDKCESVADVLHDLFVKYGENIFLELYDTLDLTKEEICKVRLFTANQDFRGSRNFSEFAEIYRSDPSVFDIKFILEEPQTFLAKLQLQGLSQSDKRLRYAQITAEFLYSNGLEPFDLFSYANEDYLEIRKLLTELKGSGFGNKKTDMFLRDMRQLNVWPQGKNYDKIDVASDVNTIRVALRTGILKTDIPLISSFLDIFCYQYVLLDKMNAKAWRRVWEIWKDKYPTETIESPCQMDYLIYKIIGKELCKERLSFFKCDSEGHTFFWHSSRNSTCQVCYKEKREKKKANLIFKDLPCKYQEGEIYVSKNRRIQEKLPELRECPFTKICNSRDPNFIKLQPPKSISILGRTGWTTAMTRKEEGGGGLMS</sequence>
<dbReference type="EMBL" id="CP084166">
    <property type="protein sequence ID" value="UJG40446.1"/>
    <property type="molecule type" value="Genomic_DNA"/>
</dbReference>
<proteinExistence type="predicted"/>
<dbReference type="AlphaFoldDB" id="A0A9Y1BKE1"/>
<dbReference type="Proteomes" id="UP001201020">
    <property type="component" value="Chromosome"/>
</dbReference>
<evidence type="ECO:0000313" key="1">
    <source>
        <dbReference type="EMBL" id="UJG40446.1"/>
    </source>
</evidence>